<dbReference type="SUPFAM" id="SSF54106">
    <property type="entry name" value="LysM domain"/>
    <property type="match status" value="2"/>
</dbReference>
<evidence type="ECO:0000256" key="4">
    <source>
        <dbReference type="ARBA" id="ARBA00044955"/>
    </source>
</evidence>
<dbReference type="Proteomes" id="UP001583172">
    <property type="component" value="Unassembled WGS sequence"/>
</dbReference>
<comment type="similarity">
    <text evidence="4">Belongs to the secreted LysM effector family.</text>
</comment>
<protein>
    <recommendedName>
        <fullName evidence="5">LysM domain-containing protein</fullName>
    </recommendedName>
</protein>
<comment type="caution">
    <text evidence="6">The sequence shown here is derived from an EMBL/GenBank/DDBJ whole genome shotgun (WGS) entry which is preliminary data.</text>
</comment>
<keyword evidence="1" id="KW-0147">Chitin-binding</keyword>
<gene>
    <name evidence="6" type="ORF">VTJ49DRAFT_6258</name>
</gene>
<proteinExistence type="inferred from homology"/>
<accession>A0ABR3V2F2</accession>
<organism evidence="6 7">
    <name type="scientific">Humicola insolens</name>
    <name type="common">Soft-rot fungus</name>
    <dbReference type="NCBI Taxonomy" id="85995"/>
    <lineage>
        <taxon>Eukaryota</taxon>
        <taxon>Fungi</taxon>
        <taxon>Dikarya</taxon>
        <taxon>Ascomycota</taxon>
        <taxon>Pezizomycotina</taxon>
        <taxon>Sordariomycetes</taxon>
        <taxon>Sordariomycetidae</taxon>
        <taxon>Sordariales</taxon>
        <taxon>Chaetomiaceae</taxon>
        <taxon>Mycothermus</taxon>
    </lineage>
</organism>
<evidence type="ECO:0000256" key="2">
    <source>
        <dbReference type="ARBA" id="ARBA00022729"/>
    </source>
</evidence>
<evidence type="ECO:0000256" key="3">
    <source>
        <dbReference type="ARBA" id="ARBA00023026"/>
    </source>
</evidence>
<dbReference type="InterPro" id="IPR018392">
    <property type="entry name" value="LysM"/>
</dbReference>
<reference evidence="6 7" key="1">
    <citation type="journal article" date="2024" name="Commun. Biol.">
        <title>Comparative genomic analysis of thermophilic fungi reveals convergent evolutionary adaptations and gene losses.</title>
        <authorList>
            <person name="Steindorff A.S."/>
            <person name="Aguilar-Pontes M.V."/>
            <person name="Robinson A.J."/>
            <person name="Andreopoulos B."/>
            <person name="LaButti K."/>
            <person name="Kuo A."/>
            <person name="Mondo S."/>
            <person name="Riley R."/>
            <person name="Otillar R."/>
            <person name="Haridas S."/>
            <person name="Lipzen A."/>
            <person name="Grimwood J."/>
            <person name="Schmutz J."/>
            <person name="Clum A."/>
            <person name="Reid I.D."/>
            <person name="Moisan M.C."/>
            <person name="Butler G."/>
            <person name="Nguyen T.T.M."/>
            <person name="Dewar K."/>
            <person name="Conant G."/>
            <person name="Drula E."/>
            <person name="Henrissat B."/>
            <person name="Hansel C."/>
            <person name="Singer S."/>
            <person name="Hutchinson M.I."/>
            <person name="de Vries R.P."/>
            <person name="Natvig D.O."/>
            <person name="Powell A.J."/>
            <person name="Tsang A."/>
            <person name="Grigoriev I.V."/>
        </authorList>
    </citation>
    <scope>NUCLEOTIDE SEQUENCE [LARGE SCALE GENOMIC DNA]</scope>
    <source>
        <strain evidence="6 7">CBS 620.91</strain>
    </source>
</reference>
<feature type="domain" description="LysM" evidence="5">
    <location>
        <begin position="110"/>
        <end position="157"/>
    </location>
</feature>
<dbReference type="PANTHER" id="PTHR34997:SF2">
    <property type="entry name" value="LYSM DOMAIN-CONTAINING PROTEIN-RELATED"/>
    <property type="match status" value="1"/>
</dbReference>
<keyword evidence="3" id="KW-0843">Virulence</keyword>
<evidence type="ECO:0000256" key="1">
    <source>
        <dbReference type="ARBA" id="ARBA00022669"/>
    </source>
</evidence>
<dbReference type="CDD" id="cd00118">
    <property type="entry name" value="LysM"/>
    <property type="match status" value="3"/>
</dbReference>
<keyword evidence="2" id="KW-0732">Signal</keyword>
<dbReference type="Pfam" id="PF01476">
    <property type="entry name" value="LysM"/>
    <property type="match status" value="3"/>
</dbReference>
<dbReference type="PROSITE" id="PS51782">
    <property type="entry name" value="LYSM"/>
    <property type="match status" value="3"/>
</dbReference>
<keyword evidence="7" id="KW-1185">Reference proteome</keyword>
<sequence length="281" mass="29911">MAHLRLTTSVGSDCSGLQAGVFVCVGTGLIPSCKTFYQVVRGDTCQKIVDKHGTFTLDNFYSWNPAVGSDCSGLQAGVFVCVGVRGTPTTRPTNTAPSPTQTGLIPSCKTFYQVVRGDTCQKIVDKYGTFTLQDFFAWNPAVGTDCSGLQAGVYVCVGIPGTPTAPSTAFTTSTTTSSVSAPSPTQPGIIASCNKYYQVQSGDNCEKIVAAHGYTFTLQQFYSWNAGVGDTTSVSESGEDFDGVVSQEWLGWLELEDADGTWSPRSYHMRKAERLSGALSI</sequence>
<evidence type="ECO:0000259" key="5">
    <source>
        <dbReference type="PROSITE" id="PS51782"/>
    </source>
</evidence>
<evidence type="ECO:0000313" key="6">
    <source>
        <dbReference type="EMBL" id="KAL1835661.1"/>
    </source>
</evidence>
<name>A0ABR3V2F2_HUMIN</name>
<dbReference type="InterPro" id="IPR036779">
    <property type="entry name" value="LysM_dom_sf"/>
</dbReference>
<feature type="domain" description="LysM" evidence="5">
    <location>
        <begin position="195"/>
        <end position="243"/>
    </location>
</feature>
<dbReference type="PANTHER" id="PTHR34997">
    <property type="entry name" value="AM15"/>
    <property type="match status" value="1"/>
</dbReference>
<feature type="domain" description="LysM" evidence="5">
    <location>
        <begin position="35"/>
        <end position="82"/>
    </location>
</feature>
<evidence type="ECO:0000313" key="7">
    <source>
        <dbReference type="Proteomes" id="UP001583172"/>
    </source>
</evidence>
<dbReference type="Gene3D" id="3.10.350.10">
    <property type="entry name" value="LysM domain"/>
    <property type="match status" value="3"/>
</dbReference>
<dbReference type="SMART" id="SM00257">
    <property type="entry name" value="LysM"/>
    <property type="match status" value="3"/>
</dbReference>
<dbReference type="EMBL" id="JAZGSY010000573">
    <property type="protein sequence ID" value="KAL1835661.1"/>
    <property type="molecule type" value="Genomic_DNA"/>
</dbReference>
<dbReference type="InterPro" id="IPR052210">
    <property type="entry name" value="LysM1-like"/>
</dbReference>